<comment type="caution">
    <text evidence="10">The sequence shown here is derived from an EMBL/GenBank/DDBJ whole genome shotgun (WGS) entry which is preliminary data.</text>
</comment>
<gene>
    <name evidence="10" type="ORF">BDN70DRAFT_957713</name>
</gene>
<feature type="transmembrane region" description="Helical" evidence="8">
    <location>
        <begin position="162"/>
        <end position="183"/>
    </location>
</feature>
<evidence type="ECO:0000256" key="2">
    <source>
        <dbReference type="ARBA" id="ARBA00009096"/>
    </source>
</evidence>
<evidence type="ECO:0000256" key="8">
    <source>
        <dbReference type="SAM" id="Phobius"/>
    </source>
</evidence>
<evidence type="ECO:0000256" key="4">
    <source>
        <dbReference type="ARBA" id="ARBA00022824"/>
    </source>
</evidence>
<dbReference type="InterPro" id="IPR051987">
    <property type="entry name" value="Sigma-2_receptor-like"/>
</dbReference>
<reference evidence="10" key="1">
    <citation type="submission" date="2020-11" db="EMBL/GenBank/DDBJ databases">
        <authorList>
            <consortium name="DOE Joint Genome Institute"/>
            <person name="Ahrendt S."/>
            <person name="Riley R."/>
            <person name="Andreopoulos W."/>
            <person name="Labutti K."/>
            <person name="Pangilinan J."/>
            <person name="Ruiz-Duenas F.J."/>
            <person name="Barrasa J.M."/>
            <person name="Sanchez-Garcia M."/>
            <person name="Camarero S."/>
            <person name="Miyauchi S."/>
            <person name="Serrano A."/>
            <person name="Linde D."/>
            <person name="Babiker R."/>
            <person name="Drula E."/>
            <person name="Ayuso-Fernandez I."/>
            <person name="Pacheco R."/>
            <person name="Padilla G."/>
            <person name="Ferreira P."/>
            <person name="Barriuso J."/>
            <person name="Kellner H."/>
            <person name="Castanera R."/>
            <person name="Alfaro M."/>
            <person name="Ramirez L."/>
            <person name="Pisabarro A.G."/>
            <person name="Kuo A."/>
            <person name="Tritt A."/>
            <person name="Lipzen A."/>
            <person name="He G."/>
            <person name="Yan M."/>
            <person name="Ng V."/>
            <person name="Cullen D."/>
            <person name="Martin F."/>
            <person name="Rosso M.-N."/>
            <person name="Henrissat B."/>
            <person name="Hibbett D."/>
            <person name="Martinez A.T."/>
            <person name="Grigoriev I.V."/>
        </authorList>
    </citation>
    <scope>NUCLEOTIDE SEQUENCE</scope>
    <source>
        <strain evidence="10">CIRM-BRFM 674</strain>
    </source>
</reference>
<comment type="similarity">
    <text evidence="2">Belongs to the TMEM97/sigma-2 receptor family.</text>
</comment>
<proteinExistence type="inferred from homology"/>
<evidence type="ECO:0000313" key="11">
    <source>
        <dbReference type="Proteomes" id="UP000807469"/>
    </source>
</evidence>
<keyword evidence="4" id="KW-0256">Endoplasmic reticulum</keyword>
<dbReference type="PANTHER" id="PTHR31204">
    <property type="entry name" value="SIGMA INTRACELLULAR RECEPTOR 2"/>
    <property type="match status" value="1"/>
</dbReference>
<evidence type="ECO:0000256" key="6">
    <source>
        <dbReference type="ARBA" id="ARBA00023136"/>
    </source>
</evidence>
<dbReference type="PANTHER" id="PTHR31204:SF1">
    <property type="entry name" value="SIGMA INTRACELLULAR RECEPTOR 2"/>
    <property type="match status" value="1"/>
</dbReference>
<evidence type="ECO:0000313" key="10">
    <source>
        <dbReference type="EMBL" id="KAF9475209.1"/>
    </source>
</evidence>
<keyword evidence="11" id="KW-1185">Reference proteome</keyword>
<keyword evidence="6 7" id="KW-0472">Membrane</keyword>
<feature type="transmembrane region" description="Helical" evidence="8">
    <location>
        <begin position="119"/>
        <end position="142"/>
    </location>
</feature>
<dbReference type="GO" id="GO:0005789">
    <property type="term" value="C:endoplasmic reticulum membrane"/>
    <property type="evidence" value="ECO:0007669"/>
    <property type="project" value="UniProtKB-SubCell"/>
</dbReference>
<keyword evidence="5 7" id="KW-1133">Transmembrane helix</keyword>
<feature type="transmembrane region" description="Helical" evidence="8">
    <location>
        <begin position="93"/>
        <end position="112"/>
    </location>
</feature>
<dbReference type="PIRSF" id="PIRSF031032">
    <property type="entry name" value="TMP_97_prd"/>
    <property type="match status" value="1"/>
</dbReference>
<dbReference type="InterPro" id="IPR016964">
    <property type="entry name" value="Sigma2_recept"/>
</dbReference>
<comment type="subcellular location">
    <subcellularLocation>
        <location evidence="1">Endoplasmic reticulum membrane</location>
        <topology evidence="1">Multi-pass membrane protein</topology>
    </subcellularLocation>
</comment>
<dbReference type="InterPro" id="IPR033118">
    <property type="entry name" value="EXPERA"/>
</dbReference>
<keyword evidence="3 7" id="KW-0812">Transmembrane</keyword>
<protein>
    <recommendedName>
        <fullName evidence="9">EXPERA domain-containing protein</fullName>
    </recommendedName>
</protein>
<organism evidence="10 11">
    <name type="scientific">Pholiota conissans</name>
    <dbReference type="NCBI Taxonomy" id="109636"/>
    <lineage>
        <taxon>Eukaryota</taxon>
        <taxon>Fungi</taxon>
        <taxon>Dikarya</taxon>
        <taxon>Basidiomycota</taxon>
        <taxon>Agaricomycotina</taxon>
        <taxon>Agaricomycetes</taxon>
        <taxon>Agaricomycetidae</taxon>
        <taxon>Agaricales</taxon>
        <taxon>Agaricineae</taxon>
        <taxon>Strophariaceae</taxon>
        <taxon>Pholiota</taxon>
    </lineage>
</organism>
<dbReference type="AlphaFoldDB" id="A0A9P6CWG5"/>
<feature type="transmembrane region" description="Helical" evidence="8">
    <location>
        <begin position="27"/>
        <end position="49"/>
    </location>
</feature>
<evidence type="ECO:0000256" key="5">
    <source>
        <dbReference type="ARBA" id="ARBA00022989"/>
    </source>
</evidence>
<sequence length="206" mass="22892">MLVNYEKHSGVYSGYAQLPLLARPLDFLYYLFFTVHLPASLLVDLQWIYPKQFIPSFMSGFLNFYIDLSRDPLIGGLAGVFGDNTHLTWFKTFITLEAIFQIPVFIIGLQGLRKGSRSIYPLLAAYGASSATTTLACLTTVLQTPFVLPGASAKGVVGVTQAQRLLLLSSYVPFFLIPLIMAVDMSMRVAKLVQRGIEVDNEGKWK</sequence>
<feature type="domain" description="EXPERA" evidence="9">
    <location>
        <begin position="25"/>
        <end position="182"/>
    </location>
</feature>
<dbReference type="EMBL" id="MU155342">
    <property type="protein sequence ID" value="KAF9475209.1"/>
    <property type="molecule type" value="Genomic_DNA"/>
</dbReference>
<dbReference type="Pfam" id="PF05241">
    <property type="entry name" value="EBP"/>
    <property type="match status" value="1"/>
</dbReference>
<dbReference type="OrthoDB" id="433124at2759"/>
<accession>A0A9P6CWG5</accession>
<name>A0A9P6CWG5_9AGAR</name>
<evidence type="ECO:0000256" key="3">
    <source>
        <dbReference type="ARBA" id="ARBA00022692"/>
    </source>
</evidence>
<evidence type="ECO:0000259" key="9">
    <source>
        <dbReference type="PROSITE" id="PS51751"/>
    </source>
</evidence>
<evidence type="ECO:0000256" key="1">
    <source>
        <dbReference type="ARBA" id="ARBA00004477"/>
    </source>
</evidence>
<dbReference type="Proteomes" id="UP000807469">
    <property type="component" value="Unassembled WGS sequence"/>
</dbReference>
<dbReference type="PROSITE" id="PS51751">
    <property type="entry name" value="EXPERA"/>
    <property type="match status" value="1"/>
</dbReference>
<evidence type="ECO:0000256" key="7">
    <source>
        <dbReference type="PROSITE-ProRule" id="PRU01087"/>
    </source>
</evidence>